<evidence type="ECO:0000313" key="1">
    <source>
        <dbReference type="EMBL" id="EAK1948608.1"/>
    </source>
</evidence>
<proteinExistence type="predicted"/>
<feature type="non-terminal residue" evidence="1">
    <location>
        <position position="1"/>
    </location>
</feature>
<reference evidence="1" key="1">
    <citation type="submission" date="2018-05" db="EMBL/GenBank/DDBJ databases">
        <authorList>
            <consortium name="NARMS: The National Antimicrobial Resistance Monitoring System"/>
        </authorList>
    </citation>
    <scope>NUCLEOTIDE SEQUENCE</scope>
    <source>
        <strain evidence="1">FSIS1607372</strain>
    </source>
</reference>
<sequence>IEKCFKIIEKNQNFSLDFPNYINAYDGFRIFLFYLFKKLKFYWTLSLERKDKQSLCEFLFYSRSLYIVLSSMNTILDKNLSNILALKFKDITKKTQDILASENSNQDLLLFLSDEKIQDLFNDFDFFIKENSFYEGDCKD</sequence>
<name>A0A5T0Q190_CAMJU</name>
<accession>A0A5T0Q190</accession>
<comment type="caution">
    <text evidence="1">The sequence shown here is derived from an EMBL/GenBank/DDBJ whole genome shotgun (WGS) entry which is preliminary data.</text>
</comment>
<dbReference type="AlphaFoldDB" id="A0A5T0Q190"/>
<dbReference type="EMBL" id="AACEEA010000063">
    <property type="protein sequence ID" value="EAK1948608.1"/>
    <property type="molecule type" value="Genomic_DNA"/>
</dbReference>
<gene>
    <name evidence="1" type="ORF">BG735_08195</name>
</gene>
<feature type="non-terminal residue" evidence="1">
    <location>
        <position position="140"/>
    </location>
</feature>
<organism evidence="1">
    <name type="scientific">Campylobacter jejuni</name>
    <dbReference type="NCBI Taxonomy" id="197"/>
    <lineage>
        <taxon>Bacteria</taxon>
        <taxon>Pseudomonadati</taxon>
        <taxon>Campylobacterota</taxon>
        <taxon>Epsilonproteobacteria</taxon>
        <taxon>Campylobacterales</taxon>
        <taxon>Campylobacteraceae</taxon>
        <taxon>Campylobacter</taxon>
    </lineage>
</organism>
<protein>
    <submittedName>
        <fullName evidence="1">Uncharacterized protein</fullName>
    </submittedName>
</protein>